<proteinExistence type="predicted"/>
<evidence type="ECO:0000256" key="1">
    <source>
        <dbReference type="SAM" id="Phobius"/>
    </source>
</evidence>
<dbReference type="EMBL" id="CADIKI010000009">
    <property type="protein sequence ID" value="CAB3792858.1"/>
    <property type="molecule type" value="Genomic_DNA"/>
</dbReference>
<feature type="transmembrane region" description="Helical" evidence="1">
    <location>
        <begin position="44"/>
        <end position="63"/>
    </location>
</feature>
<feature type="transmembrane region" description="Helical" evidence="1">
    <location>
        <begin position="70"/>
        <end position="88"/>
    </location>
</feature>
<keyword evidence="3" id="KW-1185">Reference proteome</keyword>
<reference evidence="2 3" key="1">
    <citation type="submission" date="2020-04" db="EMBL/GenBank/DDBJ databases">
        <authorList>
            <person name="De Canck E."/>
        </authorList>
    </citation>
    <scope>NUCLEOTIDE SEQUENCE [LARGE SCALE GENOMIC DNA]</scope>
    <source>
        <strain evidence="2 3">LMG 27177</strain>
    </source>
</reference>
<feature type="transmembrane region" description="Helical" evidence="1">
    <location>
        <begin position="21"/>
        <end position="38"/>
    </location>
</feature>
<feature type="transmembrane region" description="Helical" evidence="1">
    <location>
        <begin position="376"/>
        <end position="395"/>
    </location>
</feature>
<protein>
    <recommendedName>
        <fullName evidence="4">Glycosyltransferase RgtA/B/C/D-like domain-containing protein</fullName>
    </recommendedName>
</protein>
<accession>A0A6J5G6U8</accession>
<dbReference type="Proteomes" id="UP000494252">
    <property type="component" value="Unassembled WGS sequence"/>
</dbReference>
<feature type="transmembrane region" description="Helical" evidence="1">
    <location>
        <begin position="241"/>
        <end position="262"/>
    </location>
</feature>
<keyword evidence="1" id="KW-0472">Membrane</keyword>
<organism evidence="2 3">
    <name type="scientific">Paraburkholderia fynbosensis</name>
    <dbReference type="NCBI Taxonomy" id="1200993"/>
    <lineage>
        <taxon>Bacteria</taxon>
        <taxon>Pseudomonadati</taxon>
        <taxon>Pseudomonadota</taxon>
        <taxon>Betaproteobacteria</taxon>
        <taxon>Burkholderiales</taxon>
        <taxon>Burkholderiaceae</taxon>
        <taxon>Paraburkholderia</taxon>
    </lineage>
</organism>
<keyword evidence="1" id="KW-0812">Transmembrane</keyword>
<name>A0A6J5G6U8_9BURK</name>
<feature type="transmembrane region" description="Helical" evidence="1">
    <location>
        <begin position="447"/>
        <end position="472"/>
    </location>
</feature>
<feature type="transmembrane region" description="Helical" evidence="1">
    <location>
        <begin position="274"/>
        <end position="294"/>
    </location>
</feature>
<feature type="transmembrane region" description="Helical" evidence="1">
    <location>
        <begin position="151"/>
        <end position="168"/>
    </location>
</feature>
<sequence length="536" mass="59467">MLTSMRNVFDRIRWTQFSDHIVVFVFASSLYAAVLYNAGFHTPFLRALLGLVILLAIGFYGYLSRAEWRTAILAIAFIAVVLVSYGFLREFSYDGLNYHSAVALALDQQTTGVTGAHEISGMFWADHYPKAFEFFAYTAHVLTTRFNSGKSFTLLLSVPTLVCLMQVFRSAGHSVRPALAAAVACVYNPVALGQITTLYVDAAHYYCWTIFSVNLLFAVWKRPYSAVQLGVSLVLLIGSKMTGPVFAGISILVIFAAALVAQTRHSFLRSHRKVFGQLAVWSVVAVLIVGYSPYMQNVLAGKHVFYPILGKDKLDILSRQASPHFLSMNPLHRLVLSYFSLPSNCTYCAAAEPTFVPSKEHLRDAFVALHTADTRFSGFGPFFGAMLVLGVIAMFGRRKDANIVKIYLLTTLVIVLLHPQSWWARYVPMLYAAPLLAAAGFSHSRRIFYAIIALGLLNSLLAAASVAGYIMLKQAHYRNAVASVHDMCEQRPLSLPPSIMNWQFDLRDDNFHMTSNGTAPEAECAVDFGQLMIMKK</sequence>
<feature type="transmembrane region" description="Helical" evidence="1">
    <location>
        <begin position="407"/>
        <end position="427"/>
    </location>
</feature>
<dbReference type="AlphaFoldDB" id="A0A6J5G6U8"/>
<evidence type="ECO:0000313" key="2">
    <source>
        <dbReference type="EMBL" id="CAB3792858.1"/>
    </source>
</evidence>
<evidence type="ECO:0008006" key="4">
    <source>
        <dbReference type="Google" id="ProtNLM"/>
    </source>
</evidence>
<gene>
    <name evidence="2" type="ORF">LMG27177_03276</name>
</gene>
<evidence type="ECO:0000313" key="3">
    <source>
        <dbReference type="Proteomes" id="UP000494252"/>
    </source>
</evidence>
<dbReference type="RefSeq" id="WP_175161135.1">
    <property type="nucleotide sequence ID" value="NZ_CADIKI010000009.1"/>
</dbReference>
<keyword evidence="1" id="KW-1133">Transmembrane helix</keyword>